<evidence type="ECO:0000313" key="1">
    <source>
        <dbReference type="EMBL" id="RZU74992.1"/>
    </source>
</evidence>
<keyword evidence="2" id="KW-1185">Reference proteome</keyword>
<organism evidence="1 2">
    <name type="scientific">Micromonospora kangleipakensis</name>
    <dbReference type="NCBI Taxonomy" id="1077942"/>
    <lineage>
        <taxon>Bacteria</taxon>
        <taxon>Bacillati</taxon>
        <taxon>Actinomycetota</taxon>
        <taxon>Actinomycetes</taxon>
        <taxon>Micromonosporales</taxon>
        <taxon>Micromonosporaceae</taxon>
        <taxon>Micromonospora</taxon>
    </lineage>
</organism>
<dbReference type="EMBL" id="SHLD01000001">
    <property type="protein sequence ID" value="RZU74992.1"/>
    <property type="molecule type" value="Genomic_DNA"/>
</dbReference>
<reference evidence="1 2" key="1">
    <citation type="submission" date="2019-02" db="EMBL/GenBank/DDBJ databases">
        <title>Sequencing the genomes of 1000 actinobacteria strains.</title>
        <authorList>
            <person name="Klenk H.-P."/>
        </authorList>
    </citation>
    <scope>NUCLEOTIDE SEQUENCE [LARGE SCALE GENOMIC DNA]</scope>
    <source>
        <strain evidence="1 2">DSM 45612</strain>
    </source>
</reference>
<gene>
    <name evidence="1" type="ORF">EV384_3500</name>
</gene>
<dbReference type="OrthoDB" id="796912at2"/>
<dbReference type="AlphaFoldDB" id="A0A4Q8BB19"/>
<proteinExistence type="predicted"/>
<accession>A0A4Q8BB19</accession>
<protein>
    <submittedName>
        <fullName evidence="1">Uncharacterized protein</fullName>
    </submittedName>
</protein>
<dbReference type="Proteomes" id="UP000294114">
    <property type="component" value="Unassembled WGS sequence"/>
</dbReference>
<evidence type="ECO:0000313" key="2">
    <source>
        <dbReference type="Proteomes" id="UP000294114"/>
    </source>
</evidence>
<comment type="caution">
    <text evidence="1">The sequence shown here is derived from an EMBL/GenBank/DDBJ whole genome shotgun (WGS) entry which is preliminary data.</text>
</comment>
<dbReference type="RefSeq" id="WP_130334664.1">
    <property type="nucleotide sequence ID" value="NZ_SHLD01000001.1"/>
</dbReference>
<sequence length="232" mass="24943">MRPQPTPVPPAWDLIWQESCHQGACNPASAVLLPWLAQTCTIFRPQDRERAVVLAGFIAVDTDDKSRGLYADDIATLRALTLECLASGGSSDTMFVYLQQAVLGFDGDEVWGKELDRINDGEVDVQCPACAEDLLIDLQSGGSSIEPGLSSQLATRLHAEALRVGHESVATALTYLFGRMSCPVCGATFNVAAEVTGSSPRRPQASSFPLTARRPRPAQCAVVPMSVHYARV</sequence>
<name>A0A4Q8BB19_9ACTN</name>